<dbReference type="EMBL" id="BARS01025672">
    <property type="protein sequence ID" value="GAG06817.1"/>
    <property type="molecule type" value="Genomic_DNA"/>
</dbReference>
<reference evidence="1" key="1">
    <citation type="journal article" date="2014" name="Front. Microbiol.">
        <title>High frequency of phylogenetically diverse reductive dehalogenase-homologous genes in deep subseafloor sedimentary metagenomes.</title>
        <authorList>
            <person name="Kawai M."/>
            <person name="Futagami T."/>
            <person name="Toyoda A."/>
            <person name="Takaki Y."/>
            <person name="Nishi S."/>
            <person name="Hori S."/>
            <person name="Arai W."/>
            <person name="Tsubouchi T."/>
            <person name="Morono Y."/>
            <person name="Uchiyama I."/>
            <person name="Ito T."/>
            <person name="Fujiyama A."/>
            <person name="Inagaki F."/>
            <person name="Takami H."/>
        </authorList>
    </citation>
    <scope>NUCLEOTIDE SEQUENCE</scope>
    <source>
        <strain evidence="1">Expedition CK06-06</strain>
    </source>
</reference>
<proteinExistence type="predicted"/>
<sequence>MKDKGFSGYFMHSRVGLETTYLGKEWMKAVRACVRTGKKIGMESWLYDEDKWPSGFAGGLV</sequence>
<accession>X0V606</accession>
<dbReference type="InterPro" id="IPR053161">
    <property type="entry name" value="Ulvan_degrading_GH"/>
</dbReference>
<organism evidence="1">
    <name type="scientific">marine sediment metagenome</name>
    <dbReference type="NCBI Taxonomy" id="412755"/>
    <lineage>
        <taxon>unclassified sequences</taxon>
        <taxon>metagenomes</taxon>
        <taxon>ecological metagenomes</taxon>
    </lineage>
</organism>
<comment type="caution">
    <text evidence="1">The sequence shown here is derived from an EMBL/GenBank/DDBJ whole genome shotgun (WGS) entry which is preliminary data.</text>
</comment>
<dbReference type="AlphaFoldDB" id="X0V606"/>
<evidence type="ECO:0000313" key="1">
    <source>
        <dbReference type="EMBL" id="GAG06817.1"/>
    </source>
</evidence>
<gene>
    <name evidence="1" type="ORF">S01H1_40536</name>
</gene>
<protein>
    <submittedName>
        <fullName evidence="1">Uncharacterized protein</fullName>
    </submittedName>
</protein>
<name>X0V606_9ZZZZ</name>
<dbReference type="PANTHER" id="PTHR36848">
    <property type="entry name" value="DNA-BINDING PROTEIN (PUTATIVE SECRETED PROTEIN)-RELATED"/>
    <property type="match status" value="1"/>
</dbReference>
<feature type="non-terminal residue" evidence="1">
    <location>
        <position position="61"/>
    </location>
</feature>
<dbReference type="PANTHER" id="PTHR36848:SF2">
    <property type="entry name" value="SECRETED PROTEIN"/>
    <property type="match status" value="1"/>
</dbReference>